<feature type="transmembrane region" description="Helical" evidence="6">
    <location>
        <begin position="396"/>
        <end position="421"/>
    </location>
</feature>
<dbReference type="PANTHER" id="PTHR42770">
    <property type="entry name" value="AMINO ACID TRANSPORTER-RELATED"/>
    <property type="match status" value="1"/>
</dbReference>
<dbReference type="PIRSF" id="PIRSF006060">
    <property type="entry name" value="AA_transporter"/>
    <property type="match status" value="1"/>
</dbReference>
<organism evidence="7 8">
    <name type="scientific">Williamsoniiplasma luminosum</name>
    <dbReference type="NCBI Taxonomy" id="214888"/>
    <lineage>
        <taxon>Bacteria</taxon>
        <taxon>Bacillati</taxon>
        <taxon>Mycoplasmatota</taxon>
        <taxon>Mollicutes</taxon>
        <taxon>Entomoplasmatales</taxon>
        <taxon>Williamsoniiplasma</taxon>
    </lineage>
</organism>
<evidence type="ECO:0000256" key="3">
    <source>
        <dbReference type="ARBA" id="ARBA00022692"/>
    </source>
</evidence>
<gene>
    <name evidence="7" type="ORF">C5T88_03475</name>
</gene>
<evidence type="ECO:0000313" key="8">
    <source>
        <dbReference type="Proteomes" id="UP000239250"/>
    </source>
</evidence>
<feature type="transmembrane region" description="Helical" evidence="6">
    <location>
        <begin position="475"/>
        <end position="495"/>
    </location>
</feature>
<keyword evidence="4 6" id="KW-1133">Transmembrane helix</keyword>
<feature type="transmembrane region" description="Helical" evidence="6">
    <location>
        <begin position="94"/>
        <end position="120"/>
    </location>
</feature>
<keyword evidence="2" id="KW-1003">Cell membrane</keyword>
<evidence type="ECO:0000256" key="5">
    <source>
        <dbReference type="ARBA" id="ARBA00023136"/>
    </source>
</evidence>
<feature type="transmembrane region" description="Helical" evidence="6">
    <location>
        <begin position="132"/>
        <end position="151"/>
    </location>
</feature>
<feature type="transmembrane region" description="Helical" evidence="6">
    <location>
        <begin position="210"/>
        <end position="231"/>
    </location>
</feature>
<feature type="transmembrane region" description="Helical" evidence="6">
    <location>
        <begin position="243"/>
        <end position="264"/>
    </location>
</feature>
<reference evidence="8" key="1">
    <citation type="submission" date="2018-02" db="EMBL/GenBank/DDBJ databases">
        <title>Firefly genomes illuminate parallel origins of bioluminescence in beetles.</title>
        <authorList>
            <person name="Fallon T.R."/>
            <person name="Lower S.E.S."/>
            <person name="Behringer M."/>
            <person name="Weng J.-K."/>
        </authorList>
    </citation>
    <scope>NUCLEOTIDE SEQUENCE [LARGE SCALE GENOMIC DNA]</scope>
</reference>
<protein>
    <submittedName>
        <fullName evidence="7">APC family permease</fullName>
    </submittedName>
</protein>
<feature type="transmembrane region" description="Helical" evidence="6">
    <location>
        <begin position="336"/>
        <end position="361"/>
    </location>
</feature>
<dbReference type="GO" id="GO:0022857">
    <property type="term" value="F:transmembrane transporter activity"/>
    <property type="evidence" value="ECO:0007669"/>
    <property type="project" value="InterPro"/>
</dbReference>
<dbReference type="RefSeq" id="WP_303662182.1">
    <property type="nucleotide sequence ID" value="NZ_CP027019.1"/>
</dbReference>
<dbReference type="PANTHER" id="PTHR42770:SF7">
    <property type="entry name" value="MEMBRANE PROTEIN"/>
    <property type="match status" value="1"/>
</dbReference>
<feature type="transmembrane region" description="Helical" evidence="6">
    <location>
        <begin position="163"/>
        <end position="184"/>
    </location>
</feature>
<dbReference type="GO" id="GO:0005886">
    <property type="term" value="C:plasma membrane"/>
    <property type="evidence" value="ECO:0007669"/>
    <property type="project" value="UniProtKB-SubCell"/>
</dbReference>
<feature type="transmembrane region" description="Helical" evidence="6">
    <location>
        <begin position="12"/>
        <end position="31"/>
    </location>
</feature>
<evidence type="ECO:0000256" key="2">
    <source>
        <dbReference type="ARBA" id="ARBA00022475"/>
    </source>
</evidence>
<dbReference type="Proteomes" id="UP000239250">
    <property type="component" value="Chromosome"/>
</dbReference>
<evidence type="ECO:0000256" key="4">
    <source>
        <dbReference type="ARBA" id="ARBA00022989"/>
    </source>
</evidence>
<dbReference type="InterPro" id="IPR050367">
    <property type="entry name" value="APC_superfamily"/>
</dbReference>
<name>A0A2S0NKR6_9MOLU</name>
<comment type="subcellular location">
    <subcellularLocation>
        <location evidence="1">Cell membrane</location>
        <topology evidence="1">Multi-pass membrane protein</topology>
    </subcellularLocation>
</comment>
<feature type="transmembrane region" description="Helical" evidence="6">
    <location>
        <begin position="43"/>
        <end position="65"/>
    </location>
</feature>
<dbReference type="Pfam" id="PF13520">
    <property type="entry name" value="AA_permease_2"/>
    <property type="match status" value="1"/>
</dbReference>
<evidence type="ECO:0000256" key="6">
    <source>
        <dbReference type="SAM" id="Phobius"/>
    </source>
</evidence>
<evidence type="ECO:0000313" key="7">
    <source>
        <dbReference type="EMBL" id="AVP49608.1"/>
    </source>
</evidence>
<dbReference type="EMBL" id="CP027019">
    <property type="protein sequence ID" value="AVP49608.1"/>
    <property type="molecule type" value="Genomic_DNA"/>
</dbReference>
<feature type="transmembrane region" description="Helical" evidence="6">
    <location>
        <begin position="442"/>
        <end position="463"/>
    </location>
</feature>
<dbReference type="InterPro" id="IPR002293">
    <property type="entry name" value="AA/rel_permease1"/>
</dbReference>
<feature type="transmembrane region" description="Helical" evidence="6">
    <location>
        <begin position="293"/>
        <end position="315"/>
    </location>
</feature>
<dbReference type="Gene3D" id="1.20.1740.10">
    <property type="entry name" value="Amino acid/polyamine transporter I"/>
    <property type="match status" value="1"/>
</dbReference>
<accession>A0A2S0NKR6</accession>
<keyword evidence="3 6" id="KW-0812">Transmembrane</keyword>
<keyword evidence="5 6" id="KW-0472">Membrane</keyword>
<proteinExistence type="predicted"/>
<evidence type="ECO:0000256" key="1">
    <source>
        <dbReference type="ARBA" id="ARBA00004651"/>
    </source>
</evidence>
<sequence>MSNNKPKAKTFEFLSLFIMVIGAVIGSGIYMKNNELLQLTHNPIIAIISWLIVGMVCIMIVYVFIEISSATTHIGNGTVPTWTKMFINRKTASWFSIVYTVLYYPICQSLFAGALVAYFFKSINQPLSANNQLIILLVCGIVFILIFNLLNMLKPQIGRQFQIVATVFKFIPLVIALFAGFFLIGSDSSINTGGFEGNTWSTSDFAPENFIRGFGPVLFAFDGFIYMANLQKRAKFKDVVPKSLLFGLVFVTIFYVLMAISLFMGSPDGSIVQLLTKLFAISGSENANTIANIVSNIILMFICLFGINIFSMVAINGLESDVDAKLIYTNNKHVSFVKAGIVHSIFTIFFFTFIVLMGALVPRENWMGISTNYENWLSSHQQSGVEEYLRFTTNHILAFVNTISTAISTFGFLMIGIVLIASIFNRKSNKVEVVKMKGFIPVAIIASILLIFFVICGIVTFVLPNNNEKWIDSEGFLFTIICFCLFIFVFSLFLIQEHFFKKNGLDGGFEGFISSNQRKEMDYVKE</sequence>
<dbReference type="AlphaFoldDB" id="A0A2S0NKR6"/>